<dbReference type="InterPro" id="IPR008928">
    <property type="entry name" value="6-hairpin_glycosidase_sf"/>
</dbReference>
<name>A0A7C1JZU6_9CHLR</name>
<proteinExistence type="predicted"/>
<dbReference type="AlphaFoldDB" id="A0A7C1JZU6"/>
<comment type="caution">
    <text evidence="1">The sequence shown here is derived from an EMBL/GenBank/DDBJ whole genome shotgun (WGS) entry which is preliminary data.</text>
</comment>
<reference evidence="1" key="1">
    <citation type="journal article" date="2020" name="mSystems">
        <title>Genome- and Community-Level Interaction Insights into Carbon Utilization and Element Cycling Functions of Hydrothermarchaeota in Hydrothermal Sediment.</title>
        <authorList>
            <person name="Zhou Z."/>
            <person name="Liu Y."/>
            <person name="Xu W."/>
            <person name="Pan J."/>
            <person name="Luo Z.H."/>
            <person name="Li M."/>
        </authorList>
    </citation>
    <scope>NUCLEOTIDE SEQUENCE [LARGE SCALE GENOMIC DNA]</scope>
    <source>
        <strain evidence="1">SpSt-289</strain>
    </source>
</reference>
<protein>
    <submittedName>
        <fullName evidence="1">Uncharacterized protein</fullName>
    </submittedName>
</protein>
<dbReference type="Gene3D" id="1.50.10.10">
    <property type="match status" value="1"/>
</dbReference>
<dbReference type="GO" id="GO:0005975">
    <property type="term" value="P:carbohydrate metabolic process"/>
    <property type="evidence" value="ECO:0007669"/>
    <property type="project" value="InterPro"/>
</dbReference>
<accession>A0A7C1JZU6</accession>
<evidence type="ECO:0000313" key="1">
    <source>
        <dbReference type="EMBL" id="HDX31249.1"/>
    </source>
</evidence>
<dbReference type="SUPFAM" id="SSF48208">
    <property type="entry name" value="Six-hairpin glycosidases"/>
    <property type="match status" value="1"/>
</dbReference>
<organism evidence="1">
    <name type="scientific">Caldilinea aerophila</name>
    <dbReference type="NCBI Taxonomy" id="133453"/>
    <lineage>
        <taxon>Bacteria</taxon>
        <taxon>Bacillati</taxon>
        <taxon>Chloroflexota</taxon>
        <taxon>Caldilineae</taxon>
        <taxon>Caldilineales</taxon>
        <taxon>Caldilineaceae</taxon>
        <taxon>Caldilinea</taxon>
    </lineage>
</organism>
<gene>
    <name evidence="1" type="ORF">ENQ20_07105</name>
</gene>
<dbReference type="InterPro" id="IPR012341">
    <property type="entry name" value="6hp_glycosidase-like_sf"/>
</dbReference>
<sequence>MSTQRVIDFRYAPPISWTNICYPDDPYKSLVSESGALLYGFDSLTFFSWRFKRVIEFSLLSADKPIHIAQQTESARVPVVVTTITYPTAVLQLRTFAHLDAAGRRTDIVLWEIQVNQEVDEILTGLHIDLTEQGVVFTGRSVAPARTIYAVPIEKFEPPEFWQAISTYHVEDESVPPPGDLVLVSAPQRLVHAHPTGFRYVGSLSTEPRIVKAGETMRGALIFPLNYQDSDGLDESWASRALNEARQFWLEYPLLRKTVQVPDPAVMDMVMALARNILQAREIKDGLPVFQVGPTCYRGLWVVDGHFFLEAAQYLGYEQDALRGIDALLQYVHPDGSIARMPFHTKESAIAIATLIRQTELSGREDRLRELWPVILNAVSYIEGLRAQADALPEDAPGHGLMPPAFGDGGVGGERGEYTTPLWTLFGLKAAAEAAERLGYAEDAARIRQDFETLLSNFRSHVKRHQKLLPDGVPYIPPVYDDSGMHHWIPGYPEAVQRQNELQPQSATWALCHAIWPGEVFAPDDPIVQNLLHLTDLIDDEEGIPANTGWLPYRAVWNYHASFAAHVWLYAGRPDKAVDYLYAFANHAAPTRVWREEQSLKSSHNGQMIGDMPHNWASAEFIRLVRHLLVFERSETLELLPGLPENWIFPGAIVELEGTPTRFGPISLKLEVGEERSFHLRIACNPAWPRRPSAFRLWLPLGSKAYQAGAALSQTNDGWFELPWVASITLEGMLAKGGA</sequence>
<dbReference type="EMBL" id="DSMG01000077">
    <property type="protein sequence ID" value="HDX31249.1"/>
    <property type="molecule type" value="Genomic_DNA"/>
</dbReference>